<evidence type="ECO:0000313" key="2">
    <source>
        <dbReference type="EMBL" id="MFD2867510.1"/>
    </source>
</evidence>
<accession>A0ABW5XX08</accession>
<dbReference type="Proteomes" id="UP001597568">
    <property type="component" value="Unassembled WGS sequence"/>
</dbReference>
<protein>
    <submittedName>
        <fullName evidence="2">ERF family protein</fullName>
    </submittedName>
</protein>
<gene>
    <name evidence="2" type="ORF">ACFSY7_03200</name>
</gene>
<feature type="compositionally biased region" description="Low complexity" evidence="1">
    <location>
        <begin position="154"/>
        <end position="182"/>
    </location>
</feature>
<dbReference type="Pfam" id="PF04404">
    <property type="entry name" value="ERF"/>
    <property type="match status" value="1"/>
</dbReference>
<proteinExistence type="predicted"/>
<evidence type="ECO:0000313" key="3">
    <source>
        <dbReference type="Proteomes" id="UP001597568"/>
    </source>
</evidence>
<feature type="region of interest" description="Disordered" evidence="1">
    <location>
        <begin position="147"/>
        <end position="182"/>
    </location>
</feature>
<reference evidence="3" key="1">
    <citation type="journal article" date="2019" name="Int. J. Syst. Evol. Microbiol.">
        <title>The Global Catalogue of Microorganisms (GCM) 10K type strain sequencing project: providing services to taxonomists for standard genome sequencing and annotation.</title>
        <authorList>
            <consortium name="The Broad Institute Genomics Platform"/>
            <consortium name="The Broad Institute Genome Sequencing Center for Infectious Disease"/>
            <person name="Wu L."/>
            <person name="Ma J."/>
        </authorList>
    </citation>
    <scope>NUCLEOTIDE SEQUENCE [LARGE SCALE GENOMIC DNA]</scope>
    <source>
        <strain evidence="3">KCTC 33522</strain>
    </source>
</reference>
<name>A0ABW5XX08_9BACL</name>
<keyword evidence="3" id="KW-1185">Reference proteome</keyword>
<evidence type="ECO:0000256" key="1">
    <source>
        <dbReference type="SAM" id="MobiDB-lite"/>
    </source>
</evidence>
<organism evidence="2 3">
    <name type="scientific">Kurthia populi</name>
    <dbReference type="NCBI Taxonomy" id="1562132"/>
    <lineage>
        <taxon>Bacteria</taxon>
        <taxon>Bacillati</taxon>
        <taxon>Bacillota</taxon>
        <taxon>Bacilli</taxon>
        <taxon>Bacillales</taxon>
        <taxon>Caryophanaceae</taxon>
        <taxon>Kurthia</taxon>
    </lineage>
</organism>
<comment type="caution">
    <text evidence="2">The sequence shown here is derived from an EMBL/GenBank/DDBJ whole genome shotgun (WGS) entry which is preliminary data.</text>
</comment>
<dbReference type="EMBL" id="JBHUOR010000018">
    <property type="protein sequence ID" value="MFD2867510.1"/>
    <property type="molecule type" value="Genomic_DNA"/>
</dbReference>
<dbReference type="InterPro" id="IPR007499">
    <property type="entry name" value="ERF_bacteria_virus"/>
</dbReference>
<sequence>MMDVNNVEQVQTAGPLNLFQKLVEVRKHIPTLRKDGNGYKYSYVTGSQILAGIQDSMNNLGILLFPRVDTQNVEKEEVTTGKGKTSTQFRVYGKMTYTWINADNPTETLEVPFMYGAINEDVAKAIGSALTYAERYFLIKSFNLPTDNEDPDYNQQNYQQQPQRQYRNQQQPQQQQQPQYQQQTQKQIANADGEKMITAEQKQKLKNALKIVAGPKAEDQQVAYESACYACNIPEGTATNSLIFTQASGILMYFGGLVKQRQQQGGA</sequence>